<name>A0A6A5W1B4_9PLEO</name>
<keyword evidence="4" id="KW-1185">Reference proteome</keyword>
<evidence type="ECO:0000313" key="3">
    <source>
        <dbReference type="EMBL" id="KAF1995490.1"/>
    </source>
</evidence>
<keyword evidence="2" id="KW-0472">Membrane</keyword>
<feature type="transmembrane region" description="Helical" evidence="2">
    <location>
        <begin position="69"/>
        <end position="98"/>
    </location>
</feature>
<evidence type="ECO:0000313" key="4">
    <source>
        <dbReference type="Proteomes" id="UP000799779"/>
    </source>
</evidence>
<dbReference type="AlphaFoldDB" id="A0A6A5W1B4"/>
<keyword evidence="2" id="KW-0812">Transmembrane</keyword>
<dbReference type="OrthoDB" id="196103at2759"/>
<feature type="transmembrane region" description="Helical" evidence="2">
    <location>
        <begin position="110"/>
        <end position="131"/>
    </location>
</feature>
<evidence type="ECO:0000256" key="2">
    <source>
        <dbReference type="SAM" id="Phobius"/>
    </source>
</evidence>
<gene>
    <name evidence="3" type="ORF">P154DRAFT_580797</name>
</gene>
<proteinExistence type="predicted"/>
<feature type="compositionally biased region" description="Polar residues" evidence="1">
    <location>
        <begin position="193"/>
        <end position="207"/>
    </location>
</feature>
<dbReference type="EMBL" id="ML977638">
    <property type="protein sequence ID" value="KAF1995490.1"/>
    <property type="molecule type" value="Genomic_DNA"/>
</dbReference>
<dbReference type="Proteomes" id="UP000799779">
    <property type="component" value="Unassembled WGS sequence"/>
</dbReference>
<feature type="transmembrane region" description="Helical" evidence="2">
    <location>
        <begin position="26"/>
        <end position="45"/>
    </location>
</feature>
<keyword evidence="2" id="KW-1133">Transmembrane helix</keyword>
<feature type="transmembrane region" description="Helical" evidence="2">
    <location>
        <begin position="137"/>
        <end position="157"/>
    </location>
</feature>
<organism evidence="3 4">
    <name type="scientific">Amniculicola lignicola CBS 123094</name>
    <dbReference type="NCBI Taxonomy" id="1392246"/>
    <lineage>
        <taxon>Eukaryota</taxon>
        <taxon>Fungi</taxon>
        <taxon>Dikarya</taxon>
        <taxon>Ascomycota</taxon>
        <taxon>Pezizomycotina</taxon>
        <taxon>Dothideomycetes</taxon>
        <taxon>Pleosporomycetidae</taxon>
        <taxon>Pleosporales</taxon>
        <taxon>Amniculicolaceae</taxon>
        <taxon>Amniculicola</taxon>
    </lineage>
</organism>
<protein>
    <submittedName>
        <fullName evidence="3">Uncharacterized protein</fullName>
    </submittedName>
</protein>
<accession>A0A6A5W1B4</accession>
<sequence>MSMNLQAVGAAIGGIIPLIMNRTRKTWTLVGLAVVGIPLIAAWAWEVARTRNHNRHSPPTHLTDWSNDAFVAILFLSMLNRIASSLWQYIILWFLGCFSNLLRKAVNYAGVLRGCLGAGEAICFGVDSIAVPYMKEAAMIFAFYIAGVFIFLYLALFHISNTEYFSHEEGVVIPNHMLAEASVEGIIPDSNVSESTSVRAEQVSASEKTTEKV</sequence>
<evidence type="ECO:0000256" key="1">
    <source>
        <dbReference type="SAM" id="MobiDB-lite"/>
    </source>
</evidence>
<reference evidence="3" key="1">
    <citation type="journal article" date="2020" name="Stud. Mycol.">
        <title>101 Dothideomycetes genomes: a test case for predicting lifestyles and emergence of pathogens.</title>
        <authorList>
            <person name="Haridas S."/>
            <person name="Albert R."/>
            <person name="Binder M."/>
            <person name="Bloem J."/>
            <person name="Labutti K."/>
            <person name="Salamov A."/>
            <person name="Andreopoulos B."/>
            <person name="Baker S."/>
            <person name="Barry K."/>
            <person name="Bills G."/>
            <person name="Bluhm B."/>
            <person name="Cannon C."/>
            <person name="Castanera R."/>
            <person name="Culley D."/>
            <person name="Daum C."/>
            <person name="Ezra D."/>
            <person name="Gonzalez J."/>
            <person name="Henrissat B."/>
            <person name="Kuo A."/>
            <person name="Liang C."/>
            <person name="Lipzen A."/>
            <person name="Lutzoni F."/>
            <person name="Magnuson J."/>
            <person name="Mondo S."/>
            <person name="Nolan M."/>
            <person name="Ohm R."/>
            <person name="Pangilinan J."/>
            <person name="Park H.-J."/>
            <person name="Ramirez L."/>
            <person name="Alfaro M."/>
            <person name="Sun H."/>
            <person name="Tritt A."/>
            <person name="Yoshinaga Y."/>
            <person name="Zwiers L.-H."/>
            <person name="Turgeon B."/>
            <person name="Goodwin S."/>
            <person name="Spatafora J."/>
            <person name="Crous P."/>
            <person name="Grigoriev I."/>
        </authorList>
    </citation>
    <scope>NUCLEOTIDE SEQUENCE</scope>
    <source>
        <strain evidence="3">CBS 123094</strain>
    </source>
</reference>
<feature type="region of interest" description="Disordered" evidence="1">
    <location>
        <begin position="193"/>
        <end position="213"/>
    </location>
</feature>